<dbReference type="EMBL" id="BEZZ01019951">
    <property type="protein sequence ID" value="GCC39287.1"/>
    <property type="molecule type" value="Genomic_DNA"/>
</dbReference>
<sequence>MKEQCRLCGAELRGTRRRWIFGSASGVDLSAVLSHVLGRRVCRGSGEGSGEGEFLCGKCASSLHRLHRLDGVVARVRALSLQKVRELLGQRERLRHCLLHLHSRVRPAGGDASSSSSSNPQGGQYEALLEQELALSTFECWSLDSSPRDCVCPGRSCSGCSVFRVSDAAYESVCRFPRRLASLRHSRSMPLDWGVLGSPVGSGASRWSVAEGSPRSDGGWPRPRSLSSTSSLGAPPSSEPDSDDTPFQEEEEEEDRGGQWGWALSATLASLRGITPRPVPVTPGGSRIPVRTGTRTRTGTGTEPALGEWHTPGEYPSGIQESLLETDADLSAEYLPFDLR</sequence>
<dbReference type="Proteomes" id="UP000287033">
    <property type="component" value="Unassembled WGS sequence"/>
</dbReference>
<dbReference type="GO" id="GO:0005813">
    <property type="term" value="C:centrosome"/>
    <property type="evidence" value="ECO:0007669"/>
    <property type="project" value="TreeGrafter"/>
</dbReference>
<feature type="non-terminal residue" evidence="3">
    <location>
        <position position="340"/>
    </location>
</feature>
<dbReference type="OMA" id="AMSEYEC"/>
<dbReference type="InterPro" id="IPR040947">
    <property type="entry name" value="SMYLE_N"/>
</dbReference>
<dbReference type="Pfam" id="PF18615">
    <property type="entry name" value="SMYLE_N"/>
    <property type="match status" value="1"/>
</dbReference>
<accession>A0A401T9J2</accession>
<comment type="caution">
    <text evidence="3">The sequence shown here is derived from an EMBL/GenBank/DDBJ whole genome shotgun (WGS) entry which is preliminary data.</text>
</comment>
<dbReference type="InterPro" id="IPR052593">
    <property type="entry name" value="MT-associated_AKAP9-binding"/>
</dbReference>
<evidence type="ECO:0000259" key="2">
    <source>
        <dbReference type="Pfam" id="PF18615"/>
    </source>
</evidence>
<feature type="compositionally biased region" description="Acidic residues" evidence="1">
    <location>
        <begin position="240"/>
        <end position="255"/>
    </location>
</feature>
<evidence type="ECO:0000313" key="4">
    <source>
        <dbReference type="Proteomes" id="UP000287033"/>
    </source>
</evidence>
<keyword evidence="4" id="KW-1185">Reference proteome</keyword>
<feature type="region of interest" description="Disordered" evidence="1">
    <location>
        <begin position="274"/>
        <end position="318"/>
    </location>
</feature>
<dbReference type="GO" id="GO:0007098">
    <property type="term" value="P:centrosome cycle"/>
    <property type="evidence" value="ECO:0007669"/>
    <property type="project" value="TreeGrafter"/>
</dbReference>
<feature type="compositionally biased region" description="Low complexity" evidence="1">
    <location>
        <begin position="221"/>
        <end position="236"/>
    </location>
</feature>
<dbReference type="OrthoDB" id="10255000at2759"/>
<evidence type="ECO:0000256" key="1">
    <source>
        <dbReference type="SAM" id="MobiDB-lite"/>
    </source>
</evidence>
<name>A0A401T9J2_CHIPU</name>
<proteinExistence type="predicted"/>
<dbReference type="GO" id="GO:0090063">
    <property type="term" value="P:positive regulation of microtubule nucleation"/>
    <property type="evidence" value="ECO:0007669"/>
    <property type="project" value="TreeGrafter"/>
</dbReference>
<protein>
    <recommendedName>
        <fullName evidence="2">Short myomegalin-like EB1 binding protein N-terminal domain-containing protein</fullName>
    </recommendedName>
</protein>
<dbReference type="STRING" id="137246.A0A401T9J2"/>
<dbReference type="GO" id="GO:0060090">
    <property type="term" value="F:molecular adaptor activity"/>
    <property type="evidence" value="ECO:0007669"/>
    <property type="project" value="TreeGrafter"/>
</dbReference>
<dbReference type="GO" id="GO:0005794">
    <property type="term" value="C:Golgi apparatus"/>
    <property type="evidence" value="ECO:0007669"/>
    <property type="project" value="TreeGrafter"/>
</dbReference>
<dbReference type="GO" id="GO:1903358">
    <property type="term" value="P:regulation of Golgi organization"/>
    <property type="evidence" value="ECO:0007669"/>
    <property type="project" value="TreeGrafter"/>
</dbReference>
<dbReference type="PANTHER" id="PTHR46501:SF10">
    <property type="entry name" value="CENTROSOMIN"/>
    <property type="match status" value="1"/>
</dbReference>
<organism evidence="3 4">
    <name type="scientific">Chiloscyllium punctatum</name>
    <name type="common">Brownbanded bambooshark</name>
    <name type="synonym">Hemiscyllium punctatum</name>
    <dbReference type="NCBI Taxonomy" id="137246"/>
    <lineage>
        <taxon>Eukaryota</taxon>
        <taxon>Metazoa</taxon>
        <taxon>Chordata</taxon>
        <taxon>Craniata</taxon>
        <taxon>Vertebrata</taxon>
        <taxon>Chondrichthyes</taxon>
        <taxon>Elasmobranchii</taxon>
        <taxon>Galeomorphii</taxon>
        <taxon>Galeoidea</taxon>
        <taxon>Orectolobiformes</taxon>
        <taxon>Hemiscylliidae</taxon>
        <taxon>Chiloscyllium</taxon>
    </lineage>
</organism>
<dbReference type="AlphaFoldDB" id="A0A401T9J2"/>
<gene>
    <name evidence="3" type="ORF">chiPu_0023378</name>
</gene>
<feature type="compositionally biased region" description="Low complexity" evidence="1">
    <location>
        <begin position="291"/>
        <end position="302"/>
    </location>
</feature>
<dbReference type="PANTHER" id="PTHR46501">
    <property type="entry name" value="MYOMEGALIN"/>
    <property type="match status" value="1"/>
</dbReference>
<reference evidence="3 4" key="1">
    <citation type="journal article" date="2018" name="Nat. Ecol. Evol.">
        <title>Shark genomes provide insights into elasmobranch evolution and the origin of vertebrates.</title>
        <authorList>
            <person name="Hara Y"/>
            <person name="Yamaguchi K"/>
            <person name="Onimaru K"/>
            <person name="Kadota M"/>
            <person name="Koyanagi M"/>
            <person name="Keeley SD"/>
            <person name="Tatsumi K"/>
            <person name="Tanaka K"/>
            <person name="Motone F"/>
            <person name="Kageyama Y"/>
            <person name="Nozu R"/>
            <person name="Adachi N"/>
            <person name="Nishimura O"/>
            <person name="Nakagawa R"/>
            <person name="Tanegashima C"/>
            <person name="Kiyatake I"/>
            <person name="Matsumoto R"/>
            <person name="Murakumo K"/>
            <person name="Nishida K"/>
            <person name="Terakita A"/>
            <person name="Kuratani S"/>
            <person name="Sato K"/>
            <person name="Hyodo S Kuraku.S."/>
        </authorList>
    </citation>
    <scope>NUCLEOTIDE SEQUENCE [LARGE SCALE GENOMIC DNA]</scope>
</reference>
<evidence type="ECO:0000313" key="3">
    <source>
        <dbReference type="EMBL" id="GCC39287.1"/>
    </source>
</evidence>
<feature type="region of interest" description="Disordered" evidence="1">
    <location>
        <begin position="204"/>
        <end position="260"/>
    </location>
</feature>
<feature type="domain" description="Short myomegalin-like EB1 binding protein N-terminal" evidence="2">
    <location>
        <begin position="121"/>
        <end position="292"/>
    </location>
</feature>